<dbReference type="GO" id="GO:0003676">
    <property type="term" value="F:nucleic acid binding"/>
    <property type="evidence" value="ECO:0007669"/>
    <property type="project" value="InterPro"/>
</dbReference>
<dbReference type="Proteomes" id="UP000305095">
    <property type="component" value="Unassembled WGS sequence"/>
</dbReference>
<comment type="caution">
    <text evidence="2">The sequence shown here is derived from an EMBL/GenBank/DDBJ whole genome shotgun (WGS) entry which is preliminary data.</text>
</comment>
<dbReference type="Gene3D" id="3.30.420.10">
    <property type="entry name" value="Ribonuclease H-like superfamily/Ribonuclease H"/>
    <property type="match status" value="1"/>
</dbReference>
<accession>A0A4U6RIR5</accession>
<evidence type="ECO:0000313" key="3">
    <source>
        <dbReference type="Proteomes" id="UP000305095"/>
    </source>
</evidence>
<sequence>MGRGALWAAPPSICSPFGLSKIMTFIAALRHDRISAPWVIDGPINGELFTLYVEKVFAHTLAPGAIVVLDSLGSPQRKSGWANYPRQRRPPHLPALYSPDLNPIEQVFAKLKHLMRAAAPRSVEATWRKVGELLNLFSGEECTNYLKNSGAFPCKDSMLLTVAPDVWCIDESTSNDRALYDGARERVASHVHLLDFSYREHSAVFNASSLALCPIILSTVRCAPTETDGRGRKHIATHTRNRLNLTLRQAVGLRSQSSFHQPNIL</sequence>
<protein>
    <recommendedName>
        <fullName evidence="1">Tc1-like transposase DDE domain-containing protein</fullName>
    </recommendedName>
</protein>
<organism evidence="2 3">
    <name type="scientific">Bradyrhizobium elkanii</name>
    <dbReference type="NCBI Taxonomy" id="29448"/>
    <lineage>
        <taxon>Bacteria</taxon>
        <taxon>Pseudomonadati</taxon>
        <taxon>Pseudomonadota</taxon>
        <taxon>Alphaproteobacteria</taxon>
        <taxon>Hyphomicrobiales</taxon>
        <taxon>Nitrobacteraceae</taxon>
        <taxon>Bradyrhizobium</taxon>
    </lineage>
</organism>
<dbReference type="InterPro" id="IPR038717">
    <property type="entry name" value="Tc1-like_DDE_dom"/>
</dbReference>
<evidence type="ECO:0000313" key="2">
    <source>
        <dbReference type="EMBL" id="TKV73900.1"/>
    </source>
</evidence>
<dbReference type="AlphaFoldDB" id="A0A4U6RIR5"/>
<evidence type="ECO:0000259" key="1">
    <source>
        <dbReference type="Pfam" id="PF13358"/>
    </source>
</evidence>
<proteinExistence type="predicted"/>
<dbReference type="Pfam" id="PF13358">
    <property type="entry name" value="DDE_3"/>
    <property type="match status" value="1"/>
</dbReference>
<dbReference type="EMBL" id="SZZP01000030">
    <property type="protein sequence ID" value="TKV73900.1"/>
    <property type="molecule type" value="Genomic_DNA"/>
</dbReference>
<feature type="domain" description="Tc1-like transposase DDE" evidence="1">
    <location>
        <begin position="23"/>
        <end position="122"/>
    </location>
</feature>
<dbReference type="InterPro" id="IPR036397">
    <property type="entry name" value="RNaseH_sf"/>
</dbReference>
<gene>
    <name evidence="2" type="ORF">FDV58_35220</name>
</gene>
<reference evidence="2 3" key="1">
    <citation type="submission" date="2019-05" db="EMBL/GenBank/DDBJ databases">
        <title>Draft Genome of Bradyrhizobium elkanii strain SEMIA 938, Used in Commercial Inoculants for Lupinus spp. in Brazil.</title>
        <authorList>
            <person name="Hungria M."/>
            <person name="Delamuta J.R.M."/>
            <person name="Ribeiro R.A."/>
            <person name="Nogueira M.A."/>
        </authorList>
    </citation>
    <scope>NUCLEOTIDE SEQUENCE [LARGE SCALE GENOMIC DNA]</scope>
    <source>
        <strain evidence="2 3">Semia 938</strain>
    </source>
</reference>
<name>A0A4U6RIR5_BRAEL</name>